<evidence type="ECO:0000313" key="3">
    <source>
        <dbReference type="Ensembl" id="ENSMUSP00000106767.2"/>
    </source>
</evidence>
<keyword evidence="2" id="KW-0812">Transmembrane</keyword>
<dbReference type="InterPro" id="IPR010255">
    <property type="entry name" value="Haem_peroxidase_sf"/>
</dbReference>
<feature type="transmembrane region" description="Helical" evidence="2">
    <location>
        <begin position="257"/>
        <end position="279"/>
    </location>
</feature>
<evidence type="ECO:0000313" key="4">
    <source>
        <dbReference type="MGI" id="MGI:1916915"/>
    </source>
</evidence>
<dbReference type="ExpressionAtlas" id="D3YZ16">
    <property type="expression patterns" value="baseline and differential"/>
</dbReference>
<keyword evidence="6" id="KW-1267">Proteomics identification</keyword>
<reference evidence="3" key="3">
    <citation type="submission" date="2025-08" db="UniProtKB">
        <authorList>
            <consortium name="Ensembl"/>
        </authorList>
    </citation>
    <scope>IDENTIFICATION</scope>
    <source>
        <strain evidence="3">C57BL/6J</strain>
    </source>
</reference>
<dbReference type="Bgee" id="ENSMUSG00000006143">
    <property type="expression patterns" value="Expressed in conjunctival fornix and 76 other cell types or tissues"/>
</dbReference>
<dbReference type="ProteomicsDB" id="306419"/>
<keyword evidence="2" id="KW-0472">Membrane</keyword>
<name>D3YZ16_MOUSE</name>
<dbReference type="OrthoDB" id="9939598at2759"/>
<dbReference type="SMR" id="D3YZ16"/>
<gene>
    <name evidence="3 4" type="primary">Upk3bl</name>
    <name evidence="4" type="synonym">2310043J07Rik</name>
</gene>
<reference evidence="3 5" key="1">
    <citation type="journal article" date="2009" name="PLoS Biol.">
        <title>Lineage-specific biology revealed by a finished genome assembly of the mouse.</title>
        <authorList>
            <consortium name="Mouse Genome Sequencing Consortium"/>
            <person name="Church D.M."/>
            <person name="Goodstadt L."/>
            <person name="Hillier L.W."/>
            <person name="Zody M.C."/>
            <person name="Goldstein S."/>
            <person name="She X."/>
            <person name="Bult C.J."/>
            <person name="Agarwala R."/>
            <person name="Cherry J.L."/>
            <person name="DiCuccio M."/>
            <person name="Hlavina W."/>
            <person name="Kapustin Y."/>
            <person name="Meric P."/>
            <person name="Maglott D."/>
            <person name="Birtle Z."/>
            <person name="Marques A.C."/>
            <person name="Graves T."/>
            <person name="Zhou S."/>
            <person name="Teague B."/>
            <person name="Potamousis K."/>
            <person name="Churas C."/>
            <person name="Place M."/>
            <person name="Herschleb J."/>
            <person name="Runnheim R."/>
            <person name="Forrest D."/>
            <person name="Amos-Landgraf J."/>
            <person name="Schwartz D.C."/>
            <person name="Cheng Z."/>
            <person name="Lindblad-Toh K."/>
            <person name="Eichler E.E."/>
            <person name="Ponting C.P."/>
        </authorList>
    </citation>
    <scope>NUCLEOTIDE SEQUENCE [LARGE SCALE GENOMIC DNA]</scope>
    <source>
        <strain evidence="3 5">C57BL/6J</strain>
    </source>
</reference>
<keyword evidence="2" id="KW-1133">Transmembrane helix</keyword>
<accession>D3YZ16</accession>
<dbReference type="PANTHER" id="PTHR15446:SF2">
    <property type="entry name" value="UROPLAKIN-3B-LIKE PROTEIN 1-RELATED"/>
    <property type="match status" value="1"/>
</dbReference>
<dbReference type="PhylomeDB" id="D3YZ16"/>
<evidence type="ECO:0000256" key="1">
    <source>
        <dbReference type="SAM" id="MobiDB-lite"/>
    </source>
</evidence>
<evidence type="ECO:0007829" key="6">
    <source>
        <dbReference type="ProteomicsDB" id="D3YZ16"/>
    </source>
</evidence>
<evidence type="ECO:0000313" key="5">
    <source>
        <dbReference type="Proteomes" id="UP000000589"/>
    </source>
</evidence>
<dbReference type="Ensembl" id="ENSMUST00000111137.8">
    <property type="protein sequence ID" value="ENSMUSP00000106767.2"/>
    <property type="gene ID" value="ENSMUSG00000006143.13"/>
</dbReference>
<dbReference type="GO" id="GO:0004601">
    <property type="term" value="F:peroxidase activity"/>
    <property type="evidence" value="ECO:0007669"/>
    <property type="project" value="InterPro"/>
</dbReference>
<dbReference type="AlphaFoldDB" id="D3YZ16"/>
<organism evidence="3 5">
    <name type="scientific">Mus musculus</name>
    <name type="common">Mouse</name>
    <dbReference type="NCBI Taxonomy" id="10090"/>
    <lineage>
        <taxon>Eukaryota</taxon>
        <taxon>Metazoa</taxon>
        <taxon>Chordata</taxon>
        <taxon>Craniata</taxon>
        <taxon>Vertebrata</taxon>
        <taxon>Euteleostomi</taxon>
        <taxon>Mammalia</taxon>
        <taxon>Eutheria</taxon>
        <taxon>Euarchontoglires</taxon>
        <taxon>Glires</taxon>
        <taxon>Rodentia</taxon>
        <taxon>Myomorpha</taxon>
        <taxon>Muroidea</taxon>
        <taxon>Muridae</taxon>
        <taxon>Murinae</taxon>
        <taxon>Mus</taxon>
        <taxon>Mus</taxon>
    </lineage>
</organism>
<dbReference type="GO" id="GO:0020037">
    <property type="term" value="F:heme binding"/>
    <property type="evidence" value="ECO:0007669"/>
    <property type="project" value="InterPro"/>
</dbReference>
<protein>
    <submittedName>
        <fullName evidence="3">Uroplakin 3B-like</fullName>
    </submittedName>
</protein>
<feature type="compositionally biased region" description="Polar residues" evidence="1">
    <location>
        <begin position="25"/>
        <end position="36"/>
    </location>
</feature>
<dbReference type="Proteomes" id="UP000000589">
    <property type="component" value="Chromosome 5"/>
</dbReference>
<reference evidence="3 5" key="2">
    <citation type="journal article" date="2011" name="PLoS Biol.">
        <title>Modernizing reference genome assemblies.</title>
        <authorList>
            <person name="Church D.M."/>
            <person name="Schneider V.A."/>
            <person name="Graves T."/>
            <person name="Auger K."/>
            <person name="Cunningham F."/>
            <person name="Bouk N."/>
            <person name="Chen H.C."/>
            <person name="Agarwala R."/>
            <person name="McLaren W.M."/>
            <person name="Ritchie G.R."/>
            <person name="Albracht D."/>
            <person name="Kremitzki M."/>
            <person name="Rock S."/>
            <person name="Kotkiewicz H."/>
            <person name="Kremitzki C."/>
            <person name="Wollam A."/>
            <person name="Trani L."/>
            <person name="Fulton L."/>
            <person name="Fulton R."/>
            <person name="Matthews L."/>
            <person name="Whitehead S."/>
            <person name="Chow W."/>
            <person name="Torrance J."/>
            <person name="Dunn M."/>
            <person name="Harden G."/>
            <person name="Threadgold G."/>
            <person name="Wood J."/>
            <person name="Collins J."/>
            <person name="Heath P."/>
            <person name="Griffiths G."/>
            <person name="Pelan S."/>
            <person name="Grafham D."/>
            <person name="Eichler E.E."/>
            <person name="Weinstock G."/>
            <person name="Mardis E.R."/>
            <person name="Wilson R.K."/>
            <person name="Howe K."/>
            <person name="Flicek P."/>
            <person name="Hubbard T."/>
        </authorList>
    </citation>
    <scope>NUCLEOTIDE SEQUENCE [LARGE SCALE GENOMIC DNA]</scope>
    <source>
        <strain evidence="3 5">C57BL/6J</strain>
    </source>
</reference>
<dbReference type="AGR" id="MGI:1916915"/>
<evidence type="ECO:0000256" key="2">
    <source>
        <dbReference type="SAM" id="Phobius"/>
    </source>
</evidence>
<dbReference type="GO" id="GO:0006979">
    <property type="term" value="P:response to oxidative stress"/>
    <property type="evidence" value="ECO:0007669"/>
    <property type="project" value="InterPro"/>
</dbReference>
<dbReference type="InterPro" id="IPR024831">
    <property type="entry name" value="Uroplakin-3"/>
</dbReference>
<feature type="region of interest" description="Disordered" evidence="1">
    <location>
        <begin position="1"/>
        <end position="67"/>
    </location>
</feature>
<dbReference type="MGI" id="MGI:1916915">
    <property type="gene designation" value="Upk3bl"/>
</dbReference>
<dbReference type="SUPFAM" id="SSF48113">
    <property type="entry name" value="Heme-dependent peroxidases"/>
    <property type="match status" value="1"/>
</dbReference>
<sequence>MLSPPEPIASASEPVQPVLGEEGGPQSSSLREQPQAAQPRRTEQLGLHSRGPGRKDSSWKLSPAMGPHGKQSVLRMPLLLLLTCVQSGTGLESINYAPQLLGATLEGRLTQSTFTLEQPLGQFKNVNLSDPDPIWLVVAHSNAAQNFTAPRKVEDRHAPANFDRNGYYLTLRANRVHYKGGQPDSQLRVLRVGNDNNCSLESQGCNSPLPGAGPYRVKFLAMSAEGPVAETLWSEEIYLQQAQTFREAPGSQGKGTVVIIAFLSILLAILLVVFLVLVISACSLSTSGSSPEEQVRMRHYHTHHMGSLRAERSS</sequence>
<dbReference type="PANTHER" id="PTHR15446">
    <property type="entry name" value="UROPLAKIN III"/>
    <property type="match status" value="1"/>
</dbReference>
<keyword evidence="5" id="KW-1185">Reference proteome</keyword>
<proteinExistence type="evidence at protein level"/>
<reference evidence="3" key="4">
    <citation type="submission" date="2025-09" db="UniProtKB">
        <authorList>
            <consortium name="Ensembl"/>
        </authorList>
    </citation>
    <scope>IDENTIFICATION</scope>
    <source>
        <strain evidence="3">C57BL/6J</strain>
    </source>
</reference>
<dbReference type="VEuPathDB" id="HostDB:ENSMUSG00000006143"/>
<dbReference type="GeneTree" id="ENSGT00940000153392"/>